<comment type="caution">
    <text evidence="4">The sequence shown here is derived from an EMBL/GenBank/DDBJ whole genome shotgun (WGS) entry which is preliminary data.</text>
</comment>
<evidence type="ECO:0000259" key="3">
    <source>
        <dbReference type="Pfam" id="PF02525"/>
    </source>
</evidence>
<evidence type="ECO:0000256" key="2">
    <source>
        <dbReference type="ARBA" id="ARBA00023002"/>
    </source>
</evidence>
<dbReference type="AlphaFoldDB" id="A0A3A9IST9"/>
<keyword evidence="2" id="KW-0560">Oxidoreductase</keyword>
<dbReference type="RefSeq" id="WP_120414534.1">
    <property type="nucleotide sequence ID" value="NZ_RAWX01000001.1"/>
</dbReference>
<protein>
    <submittedName>
        <fullName evidence="4">Flavodoxin family protein</fullName>
    </submittedName>
</protein>
<name>A0A3A9IST9_AERVE</name>
<dbReference type="Pfam" id="PF02525">
    <property type="entry name" value="Flavodoxin_2"/>
    <property type="match status" value="1"/>
</dbReference>
<evidence type="ECO:0000313" key="4">
    <source>
        <dbReference type="EMBL" id="RKJ92108.1"/>
    </source>
</evidence>
<dbReference type="PANTHER" id="PTHR10204">
    <property type="entry name" value="NAD P H OXIDOREDUCTASE-RELATED"/>
    <property type="match status" value="1"/>
</dbReference>
<sequence length="223" mass="25078">MKVLIVYAHPEPKSFNGALFCHAIRALEQAGHTVMTSDLYAMGFDPVSDRRNFTAASDPDFLKLQLEELAATEQGSFAPQLEQEMQKLEAADLLIFQFPLWWFGLPAILKGWVDRVFAMGRVYGQGHIYESGKFRGKRALLSLTTGGPAETYLSDGFNGDIDGVLRPIQRGILQFVGFDVLRPHICYAPVRVSQEEREAWLAQWAERLGQIEQESPIAVGRYQ</sequence>
<comment type="similarity">
    <text evidence="1">Belongs to the NAD(P)H dehydrogenase (quinone) family.</text>
</comment>
<dbReference type="Gene3D" id="3.40.50.360">
    <property type="match status" value="1"/>
</dbReference>
<dbReference type="Proteomes" id="UP000281725">
    <property type="component" value="Unassembled WGS sequence"/>
</dbReference>
<feature type="domain" description="Flavodoxin-like fold" evidence="3">
    <location>
        <begin position="1"/>
        <end position="208"/>
    </location>
</feature>
<organism evidence="4 5">
    <name type="scientific">Aeromonas veronii</name>
    <dbReference type="NCBI Taxonomy" id="654"/>
    <lineage>
        <taxon>Bacteria</taxon>
        <taxon>Pseudomonadati</taxon>
        <taxon>Pseudomonadota</taxon>
        <taxon>Gammaproteobacteria</taxon>
        <taxon>Aeromonadales</taxon>
        <taxon>Aeromonadaceae</taxon>
        <taxon>Aeromonas</taxon>
    </lineage>
</organism>
<proteinExistence type="inferred from homology"/>
<dbReference type="InterPro" id="IPR003680">
    <property type="entry name" value="Flavodoxin_fold"/>
</dbReference>
<dbReference type="SUPFAM" id="SSF52218">
    <property type="entry name" value="Flavoproteins"/>
    <property type="match status" value="1"/>
</dbReference>
<evidence type="ECO:0000313" key="5">
    <source>
        <dbReference type="Proteomes" id="UP000281725"/>
    </source>
</evidence>
<dbReference type="InterPro" id="IPR029039">
    <property type="entry name" value="Flavoprotein-like_sf"/>
</dbReference>
<gene>
    <name evidence="4" type="ORF">D6R50_06000</name>
</gene>
<dbReference type="PANTHER" id="PTHR10204:SF34">
    <property type="entry name" value="NAD(P)H DEHYDROGENASE [QUINONE] 1 ISOFORM 1"/>
    <property type="match status" value="1"/>
</dbReference>
<evidence type="ECO:0000256" key="1">
    <source>
        <dbReference type="ARBA" id="ARBA00006252"/>
    </source>
</evidence>
<accession>A0A3A9IST9</accession>
<dbReference type="EMBL" id="RAWX01000001">
    <property type="protein sequence ID" value="RKJ92108.1"/>
    <property type="molecule type" value="Genomic_DNA"/>
</dbReference>
<dbReference type="GO" id="GO:0003955">
    <property type="term" value="F:NAD(P)H dehydrogenase (quinone) activity"/>
    <property type="evidence" value="ECO:0007669"/>
    <property type="project" value="TreeGrafter"/>
</dbReference>
<dbReference type="GO" id="GO:0005829">
    <property type="term" value="C:cytosol"/>
    <property type="evidence" value="ECO:0007669"/>
    <property type="project" value="TreeGrafter"/>
</dbReference>
<dbReference type="InterPro" id="IPR051545">
    <property type="entry name" value="NAD(P)H_dehydrogenase_qn"/>
</dbReference>
<reference evidence="4 5" key="1">
    <citation type="submission" date="2018-09" db="EMBL/GenBank/DDBJ databases">
        <title>Genome sequencing of Aeromonas veronii MS-17-88.</title>
        <authorList>
            <person name="Tekedar H.C."/>
            <person name="Arick M.A."/>
            <person name="Hsu C.-Y."/>
            <person name="Thrash A."/>
            <person name="Karsi A."/>
            <person name="Lawrence M.L."/>
            <person name="Abdelhamed H."/>
        </authorList>
    </citation>
    <scope>NUCLEOTIDE SEQUENCE [LARGE SCALE GENOMIC DNA]</scope>
    <source>
        <strain evidence="4 5">MS 17-88</strain>
    </source>
</reference>